<name>A0ABR2D098_9ROSI</name>
<organism evidence="1 2">
    <name type="scientific">Hibiscus sabdariffa</name>
    <name type="common">roselle</name>
    <dbReference type="NCBI Taxonomy" id="183260"/>
    <lineage>
        <taxon>Eukaryota</taxon>
        <taxon>Viridiplantae</taxon>
        <taxon>Streptophyta</taxon>
        <taxon>Embryophyta</taxon>
        <taxon>Tracheophyta</taxon>
        <taxon>Spermatophyta</taxon>
        <taxon>Magnoliopsida</taxon>
        <taxon>eudicotyledons</taxon>
        <taxon>Gunneridae</taxon>
        <taxon>Pentapetalae</taxon>
        <taxon>rosids</taxon>
        <taxon>malvids</taxon>
        <taxon>Malvales</taxon>
        <taxon>Malvaceae</taxon>
        <taxon>Malvoideae</taxon>
        <taxon>Hibiscus</taxon>
    </lineage>
</organism>
<evidence type="ECO:0000313" key="2">
    <source>
        <dbReference type="Proteomes" id="UP001472677"/>
    </source>
</evidence>
<sequence>MEWQSGKVLGDEYIAPEVGDASCIRGSEKSIRTSEVHVKSIRAFRVQGEVHQSIRSSGDEVHQNSSVQVKSIRIPLVQEKSIRVSKVQKVKSIRASEVQEKSIRTSRVHEVKSIRASEVQEKSIRASRIQEVKSIRAFEVHVKSIRASGIQEVKSIRAFEVQVMKSERSGFRRSPSEVQVKFIRASGVQKKSIRGSGEVHQSIRVSGGEVHQNSCGSGYMFPEVAPGEEHCPIEVEPHLVEFTVAKQVWPSYLQHGKYAQ</sequence>
<accession>A0ABR2D098</accession>
<comment type="caution">
    <text evidence="1">The sequence shown here is derived from an EMBL/GenBank/DDBJ whole genome shotgun (WGS) entry which is preliminary data.</text>
</comment>
<proteinExistence type="predicted"/>
<keyword evidence="2" id="KW-1185">Reference proteome</keyword>
<gene>
    <name evidence="1" type="ORF">V6N12_054269</name>
</gene>
<dbReference type="Proteomes" id="UP001472677">
    <property type="component" value="Unassembled WGS sequence"/>
</dbReference>
<protein>
    <submittedName>
        <fullName evidence="1">Uncharacterized protein</fullName>
    </submittedName>
</protein>
<evidence type="ECO:0000313" key="1">
    <source>
        <dbReference type="EMBL" id="KAK8527041.1"/>
    </source>
</evidence>
<dbReference type="EMBL" id="JBBPBM010000038">
    <property type="protein sequence ID" value="KAK8527041.1"/>
    <property type="molecule type" value="Genomic_DNA"/>
</dbReference>
<reference evidence="1 2" key="1">
    <citation type="journal article" date="2024" name="G3 (Bethesda)">
        <title>Genome assembly of Hibiscus sabdariffa L. provides insights into metabolisms of medicinal natural products.</title>
        <authorList>
            <person name="Kim T."/>
        </authorList>
    </citation>
    <scope>NUCLEOTIDE SEQUENCE [LARGE SCALE GENOMIC DNA]</scope>
    <source>
        <strain evidence="1">TK-2024</strain>
        <tissue evidence="1">Old leaves</tissue>
    </source>
</reference>